<comment type="caution">
    <text evidence="3">The sequence shown here is derived from an EMBL/GenBank/DDBJ whole genome shotgun (WGS) entry which is preliminary data.</text>
</comment>
<dbReference type="PANTHER" id="PTHR22946:SF9">
    <property type="entry name" value="POLYKETIDE TRANSFERASE AF380"/>
    <property type="match status" value="1"/>
</dbReference>
<dbReference type="OrthoDB" id="9808543at2"/>
<keyword evidence="4" id="KW-1185">Reference proteome</keyword>
<dbReference type="PANTHER" id="PTHR22946">
    <property type="entry name" value="DIENELACTONE HYDROLASE DOMAIN-CONTAINING PROTEIN-RELATED"/>
    <property type="match status" value="1"/>
</dbReference>
<dbReference type="GO" id="GO:0006508">
    <property type="term" value="P:proteolysis"/>
    <property type="evidence" value="ECO:0007669"/>
    <property type="project" value="InterPro"/>
</dbReference>
<evidence type="ECO:0000256" key="1">
    <source>
        <dbReference type="ARBA" id="ARBA00022801"/>
    </source>
</evidence>
<gene>
    <name evidence="3" type="ORF">B0I18_1011056</name>
</gene>
<dbReference type="EMBL" id="PYGD01000001">
    <property type="protein sequence ID" value="PSK94893.1"/>
    <property type="molecule type" value="Genomic_DNA"/>
</dbReference>
<dbReference type="GO" id="GO:0052689">
    <property type="term" value="F:carboxylic ester hydrolase activity"/>
    <property type="evidence" value="ECO:0007669"/>
    <property type="project" value="UniProtKB-ARBA"/>
</dbReference>
<dbReference type="InterPro" id="IPR001375">
    <property type="entry name" value="Peptidase_S9_cat"/>
</dbReference>
<dbReference type="RefSeq" id="WP_106521575.1">
    <property type="nucleotide sequence ID" value="NZ_PYGD01000001.1"/>
</dbReference>
<evidence type="ECO:0000259" key="2">
    <source>
        <dbReference type="Pfam" id="PF00326"/>
    </source>
</evidence>
<organism evidence="3 4">
    <name type="scientific">Taibaiella chishuiensis</name>
    <dbReference type="NCBI Taxonomy" id="1434707"/>
    <lineage>
        <taxon>Bacteria</taxon>
        <taxon>Pseudomonadati</taxon>
        <taxon>Bacteroidota</taxon>
        <taxon>Chitinophagia</taxon>
        <taxon>Chitinophagales</taxon>
        <taxon>Chitinophagaceae</taxon>
        <taxon>Taibaiella</taxon>
    </lineage>
</organism>
<proteinExistence type="predicted"/>
<dbReference type="Gene3D" id="3.40.50.1820">
    <property type="entry name" value="alpha/beta hydrolase"/>
    <property type="match status" value="1"/>
</dbReference>
<keyword evidence="1 3" id="KW-0378">Hydrolase</keyword>
<feature type="domain" description="Peptidase S9 prolyl oligopeptidase catalytic" evidence="2">
    <location>
        <begin position="114"/>
        <end position="237"/>
    </location>
</feature>
<dbReference type="Proteomes" id="UP000240572">
    <property type="component" value="Unassembled WGS sequence"/>
</dbReference>
<dbReference type="AlphaFoldDB" id="A0A2P8DCE6"/>
<evidence type="ECO:0000313" key="3">
    <source>
        <dbReference type="EMBL" id="PSK94893.1"/>
    </source>
</evidence>
<protein>
    <submittedName>
        <fullName evidence="3">Dienelactone hydrolase family protein</fullName>
    </submittedName>
</protein>
<dbReference type="Pfam" id="PF00326">
    <property type="entry name" value="Peptidase_S9"/>
    <property type="match status" value="1"/>
</dbReference>
<evidence type="ECO:0000313" key="4">
    <source>
        <dbReference type="Proteomes" id="UP000240572"/>
    </source>
</evidence>
<dbReference type="SUPFAM" id="SSF53474">
    <property type="entry name" value="alpha/beta-Hydrolases"/>
    <property type="match status" value="1"/>
</dbReference>
<dbReference type="GO" id="GO:0008236">
    <property type="term" value="F:serine-type peptidase activity"/>
    <property type="evidence" value="ECO:0007669"/>
    <property type="project" value="InterPro"/>
</dbReference>
<name>A0A2P8DCE6_9BACT</name>
<reference evidence="3 4" key="1">
    <citation type="submission" date="2018-03" db="EMBL/GenBank/DDBJ databases">
        <title>Genomic Encyclopedia of Type Strains, Phase III (KMG-III): the genomes of soil and plant-associated and newly described type strains.</title>
        <authorList>
            <person name="Whitman W."/>
        </authorList>
    </citation>
    <scope>NUCLEOTIDE SEQUENCE [LARGE SCALE GENOMIC DNA]</scope>
    <source>
        <strain evidence="3 4">CGMCC 1.12700</strain>
    </source>
</reference>
<accession>A0A2P8DCE6</accession>
<dbReference type="InterPro" id="IPR029058">
    <property type="entry name" value="AB_hydrolase_fold"/>
</dbReference>
<sequence length="285" mass="32018">MIQQSFQFPGSNNRPITADLTINPAKGDNQPVIVYAHGFNGFKDWGNGALIANRFADAGFAFFKFNFSHNGTTPEHLQDFADLEAFGHNNYSLQLADLSIVFDWLEDDRHGLAGLLDTSRIGLIGHSMGGGISIIKTAEDSRIKALCTWAAIAECKTPWTNWPQEKLALWQQTGVQYYTNGRTKQEMPLYYQLYEDYQQHSKRLNILAAAARIKVPVLVCHGTEDTSVPVSSAYAIHEAQPDSELYLLPSDHVFGRRHPWTEPVLPPAMQQVLDKAIVFFRHNLD</sequence>
<dbReference type="InterPro" id="IPR050261">
    <property type="entry name" value="FrsA_esterase"/>
</dbReference>